<dbReference type="GO" id="GO:0006813">
    <property type="term" value="P:potassium ion transport"/>
    <property type="evidence" value="ECO:0007669"/>
    <property type="project" value="InterPro"/>
</dbReference>
<organism evidence="2 3">
    <name type="scientific">Escherichia coli</name>
    <dbReference type="NCBI Taxonomy" id="562"/>
    <lineage>
        <taxon>Bacteria</taxon>
        <taxon>Pseudomonadati</taxon>
        <taxon>Pseudomonadota</taxon>
        <taxon>Gammaproteobacteria</taxon>
        <taxon>Enterobacterales</taxon>
        <taxon>Enterobacteriaceae</taxon>
        <taxon>Escherichia</taxon>
    </lineage>
</organism>
<dbReference type="InterPro" id="IPR003148">
    <property type="entry name" value="RCK_N"/>
</dbReference>
<dbReference type="Proteomes" id="UP000254429">
    <property type="component" value="Unassembled WGS sequence"/>
</dbReference>
<feature type="domain" description="RCK N-terminal" evidence="1">
    <location>
        <begin position="1"/>
        <end position="44"/>
    </location>
</feature>
<dbReference type="SUPFAM" id="SSF51735">
    <property type="entry name" value="NAD(P)-binding Rossmann-fold domains"/>
    <property type="match status" value="1"/>
</dbReference>
<dbReference type="Pfam" id="PF02254">
    <property type="entry name" value="TrkA_N"/>
    <property type="match status" value="1"/>
</dbReference>
<gene>
    <name evidence="2" type="primary">trkA_2</name>
    <name evidence="2" type="ORF">NCTC8500_00352</name>
</gene>
<name>A0A377DM18_ECOLX</name>
<proteinExistence type="predicted"/>
<evidence type="ECO:0000313" key="2">
    <source>
        <dbReference type="EMBL" id="STM36657.1"/>
    </source>
</evidence>
<reference evidence="2 3" key="1">
    <citation type="submission" date="2018-06" db="EMBL/GenBank/DDBJ databases">
        <authorList>
            <consortium name="Pathogen Informatics"/>
            <person name="Doyle S."/>
        </authorList>
    </citation>
    <scope>NUCLEOTIDE SEQUENCE [LARGE SCALE GENOMIC DNA]</scope>
    <source>
        <strain evidence="2 3">NCTC8500</strain>
    </source>
</reference>
<accession>A0A377DM18</accession>
<evidence type="ECO:0000259" key="1">
    <source>
        <dbReference type="Pfam" id="PF02254"/>
    </source>
</evidence>
<dbReference type="Gene3D" id="3.40.50.720">
    <property type="entry name" value="NAD(P)-binding Rossmann-like Domain"/>
    <property type="match status" value="1"/>
</dbReference>
<dbReference type="InterPro" id="IPR036291">
    <property type="entry name" value="NAD(P)-bd_dom_sf"/>
</dbReference>
<sequence>MLVGGGNIGAGLARRLEKDYSVKLIERNQQRAAELAEKLQNTIVFLVMRRIKNYWPKNISIKLICLLPSPTMTRPISCPPCLPNVWVRKR</sequence>
<protein>
    <submittedName>
        <fullName evidence="2">Trk system potassium uptake protein TrkA</fullName>
    </submittedName>
</protein>
<dbReference type="AlphaFoldDB" id="A0A377DM18"/>
<dbReference type="EMBL" id="UGFG01000001">
    <property type="protein sequence ID" value="STM36657.1"/>
    <property type="molecule type" value="Genomic_DNA"/>
</dbReference>
<evidence type="ECO:0000313" key="3">
    <source>
        <dbReference type="Proteomes" id="UP000254429"/>
    </source>
</evidence>